<dbReference type="Proteomes" id="UP001165080">
    <property type="component" value="Unassembled WGS sequence"/>
</dbReference>
<dbReference type="InterPro" id="IPR015500">
    <property type="entry name" value="Peptidase_S8_subtilisin-rel"/>
</dbReference>
<comment type="caution">
    <text evidence="10">The sequence shown here is derived from an EMBL/GenBank/DDBJ whole genome shotgun (WGS) entry which is preliminary data.</text>
</comment>
<dbReference type="PROSITE" id="PS51257">
    <property type="entry name" value="PROKAR_LIPOPROTEIN"/>
    <property type="match status" value="1"/>
</dbReference>
<feature type="compositionally biased region" description="Pro residues" evidence="7">
    <location>
        <begin position="1097"/>
        <end position="1163"/>
    </location>
</feature>
<evidence type="ECO:0000256" key="3">
    <source>
        <dbReference type="ARBA" id="ARBA00022801"/>
    </source>
</evidence>
<evidence type="ECO:0000256" key="1">
    <source>
        <dbReference type="ARBA" id="ARBA00011073"/>
    </source>
</evidence>
<feature type="compositionally biased region" description="Pro residues" evidence="7">
    <location>
        <begin position="1066"/>
        <end position="1086"/>
    </location>
</feature>
<comment type="similarity">
    <text evidence="1 6">Belongs to the peptidase S8 family.</text>
</comment>
<dbReference type="InterPro" id="IPR000209">
    <property type="entry name" value="Peptidase_S8/S53_dom"/>
</dbReference>
<feature type="active site" description="Charge relay system" evidence="5 6">
    <location>
        <position position="821"/>
    </location>
</feature>
<dbReference type="PANTHER" id="PTHR43399">
    <property type="entry name" value="SUBTILISIN-RELATED"/>
    <property type="match status" value="1"/>
</dbReference>
<feature type="domain" description="Peptidase S8/S53" evidence="9">
    <location>
        <begin position="379"/>
        <end position="871"/>
    </location>
</feature>
<evidence type="ECO:0000256" key="4">
    <source>
        <dbReference type="ARBA" id="ARBA00022825"/>
    </source>
</evidence>
<dbReference type="Gene3D" id="3.40.50.200">
    <property type="entry name" value="Peptidase S8/S53 domain"/>
    <property type="match status" value="2"/>
</dbReference>
<sequence>MNAPYRIIAMAHACICFPIPAIVLAVAILAAGSCAKDVLLSTGFIELRPVASSDVAAAAAAAAASQSSVSVRQRLDARLSSSAASSSSSTGSTALGSVRSRRLFILSYKDDAHARRIARGLAARQGQVLSYIPDQNLLVSAGPDAALGVAYEQGAEVAECDPSLKVSPEWQPLLPLLQTATSSDSSSSSSSSSSSGSGGDAASDLALTSLLQALQTLPPAAGGSGGGAAGGQPRYGILVELLTGLPAAAAAAALAAAAQDWPAELAAALAAARGSSVNRAAAAACRPAVDVPAAGAVGDVLRLSVFLCRQDLPAGVSWLAAQPEVKWVAPLRGAGLHNVLSDILLQTGDLSAEQFMDPVPDNSTAVHPYRPYWSAGLQGQGEIVGVGDTGLDIDSCYFDDPRYSGGYAAALADEWAAPRLPQGLPYARIPAHRKVVQYTIMKAGGYTGDAEDRNGHGTSVSGCVAGAVLTSDDPNGPTAIDGATGAAPRARLSLIDLSNDTSDNMVLPAELAAGYLAIHKAAGATIHSNSWGWPQTSYSFSRDFDKFLWENPAAISINSAGNEGAKAVRRCSINEPALAKNVVSVGAGTRMSPELVGTSFTMYKISATWRNGRVDEMMFYPSEIRRLPLLSDIIPEGGKLRMVLADPLGACKSLRRLRLTPRGALVMVTSSPTPQQCSTYTQVRRIVDAGGVAMLVLQPDNVQPRTPRDPVDPDSGQLFSLVPVSGTNLEWGQYLSSIANDESLVELAISKSTAVYDSNVIPWFSSAGPMPDGRIKPDIIAPGVAITSASRTSSTSSTGGPDVSSLPSDTCKTVGQQMGTSFAAPLVAGHLAIMRQYVRTGFYPTGSLQDDTRAPFMPSGMLLKALMVAGAKSLEGGVAMLKGGPMGPSPDGFQGWGRLNLAGSLPLENFTDPRVRLQLADWGSFTAAGDRASLEGLVATGAGPVTIVMSYYDYPGDQLANVVTVNNLDLVVELQAPGGWVKRVLGNTDENAVAAKPDRVNTVERVLLTALPENTTIRIIVNATTLPSAALDPTTPQRWAVAAVGHFSGSLKSPLNPAWALQEGLPQPPAFPNLPQPPPPRAPPPRKAPRNPRRRPPPLSSPGIPPPPSSPGIPPPPSSRGIPPPPSSPGVPPPPSSPGIPPPPSSPGVPPPPSSPEIPLIQP</sequence>
<proteinExistence type="inferred from homology"/>
<evidence type="ECO:0000256" key="8">
    <source>
        <dbReference type="SAM" id="Phobius"/>
    </source>
</evidence>
<dbReference type="InterPro" id="IPR023828">
    <property type="entry name" value="Peptidase_S8_Ser-AS"/>
</dbReference>
<dbReference type="Pfam" id="PF00082">
    <property type="entry name" value="Peptidase_S8"/>
    <property type="match status" value="1"/>
</dbReference>
<feature type="transmembrane region" description="Helical" evidence="8">
    <location>
        <begin position="7"/>
        <end position="31"/>
    </location>
</feature>
<dbReference type="InterPro" id="IPR008979">
    <property type="entry name" value="Galactose-bd-like_sf"/>
</dbReference>
<dbReference type="InterPro" id="IPR036852">
    <property type="entry name" value="Peptidase_S8/S53_dom_sf"/>
</dbReference>
<dbReference type="Gene3D" id="2.60.120.380">
    <property type="match status" value="1"/>
</dbReference>
<evidence type="ECO:0000259" key="9">
    <source>
        <dbReference type="Pfam" id="PF00082"/>
    </source>
</evidence>
<name>A0A9W6BQP9_9CHLO</name>
<dbReference type="PRINTS" id="PR00723">
    <property type="entry name" value="SUBTILISIN"/>
</dbReference>
<evidence type="ECO:0000256" key="7">
    <source>
        <dbReference type="SAM" id="MobiDB-lite"/>
    </source>
</evidence>
<feature type="compositionally biased region" description="Basic residues" evidence="7">
    <location>
        <begin position="1087"/>
        <end position="1096"/>
    </location>
</feature>
<evidence type="ECO:0000313" key="11">
    <source>
        <dbReference type="Proteomes" id="UP001165080"/>
    </source>
</evidence>
<keyword evidence="8" id="KW-0472">Membrane</keyword>
<protein>
    <recommendedName>
        <fullName evidence="9">Peptidase S8/S53 domain-containing protein</fullName>
    </recommendedName>
</protein>
<dbReference type="EMBL" id="BRXU01000015">
    <property type="protein sequence ID" value="GLC56454.1"/>
    <property type="molecule type" value="Genomic_DNA"/>
</dbReference>
<dbReference type="CDD" id="cd04842">
    <property type="entry name" value="Peptidases_S8_Kp43_protease"/>
    <property type="match status" value="1"/>
</dbReference>
<feature type="region of interest" description="Disordered" evidence="7">
    <location>
        <begin position="179"/>
        <end position="201"/>
    </location>
</feature>
<reference evidence="10 11" key="1">
    <citation type="journal article" date="2023" name="Commun. Biol.">
        <title>Reorganization of the ancestral sex-determining regions during the evolution of trioecy in Pleodorina starrii.</title>
        <authorList>
            <person name="Takahashi K."/>
            <person name="Suzuki S."/>
            <person name="Kawai-Toyooka H."/>
            <person name="Yamamoto K."/>
            <person name="Hamaji T."/>
            <person name="Ootsuki R."/>
            <person name="Yamaguchi H."/>
            <person name="Kawachi M."/>
            <person name="Higashiyama T."/>
            <person name="Nozaki H."/>
        </authorList>
    </citation>
    <scope>NUCLEOTIDE SEQUENCE [LARGE SCALE GENOMIC DNA]</scope>
    <source>
        <strain evidence="10 11">NIES-4479</strain>
    </source>
</reference>
<keyword evidence="3 6" id="KW-0378">Hydrolase</keyword>
<evidence type="ECO:0000256" key="6">
    <source>
        <dbReference type="PROSITE-ProRule" id="PRU01240"/>
    </source>
</evidence>
<dbReference type="InterPro" id="IPR022398">
    <property type="entry name" value="Peptidase_S8_His-AS"/>
</dbReference>
<dbReference type="SUPFAM" id="SSF52743">
    <property type="entry name" value="Subtilisin-like"/>
    <property type="match status" value="1"/>
</dbReference>
<dbReference type="PROSITE" id="PS51892">
    <property type="entry name" value="SUBTILASE"/>
    <property type="match status" value="1"/>
</dbReference>
<dbReference type="PROSITE" id="PS00138">
    <property type="entry name" value="SUBTILASE_SER"/>
    <property type="match status" value="1"/>
</dbReference>
<feature type="region of interest" description="Disordered" evidence="7">
    <location>
        <begin position="1060"/>
        <end position="1163"/>
    </location>
</feature>
<dbReference type="PANTHER" id="PTHR43399:SF4">
    <property type="entry name" value="CELL WALL-ASSOCIATED PROTEASE"/>
    <property type="match status" value="1"/>
</dbReference>
<dbReference type="GO" id="GO:0004252">
    <property type="term" value="F:serine-type endopeptidase activity"/>
    <property type="evidence" value="ECO:0007669"/>
    <property type="project" value="UniProtKB-UniRule"/>
</dbReference>
<dbReference type="PROSITE" id="PS00137">
    <property type="entry name" value="SUBTILASE_HIS"/>
    <property type="match status" value="1"/>
</dbReference>
<feature type="active site" description="Charge relay system" evidence="5 6">
    <location>
        <position position="388"/>
    </location>
</feature>
<keyword evidence="4 6" id="KW-0720">Serine protease</keyword>
<dbReference type="InterPro" id="IPR051048">
    <property type="entry name" value="Peptidase_S8/S53_subtilisin"/>
</dbReference>
<feature type="active site" description="Charge relay system" evidence="5 6">
    <location>
        <position position="456"/>
    </location>
</feature>
<gene>
    <name evidence="10" type="primary">PLESTMB000209</name>
    <name evidence="10" type="ORF">PLESTB_001106400</name>
</gene>
<evidence type="ECO:0000313" key="10">
    <source>
        <dbReference type="EMBL" id="GLC56454.1"/>
    </source>
</evidence>
<keyword evidence="8" id="KW-0812">Transmembrane</keyword>
<dbReference type="SUPFAM" id="SSF49785">
    <property type="entry name" value="Galactose-binding domain-like"/>
    <property type="match status" value="1"/>
</dbReference>
<feature type="compositionally biased region" description="Low complexity" evidence="7">
    <location>
        <begin position="182"/>
        <end position="201"/>
    </location>
</feature>
<dbReference type="AlphaFoldDB" id="A0A9W6BQP9"/>
<dbReference type="GO" id="GO:0006508">
    <property type="term" value="P:proteolysis"/>
    <property type="evidence" value="ECO:0007669"/>
    <property type="project" value="UniProtKB-KW"/>
</dbReference>
<keyword evidence="8" id="KW-1133">Transmembrane helix</keyword>
<accession>A0A9W6BQP9</accession>
<evidence type="ECO:0000256" key="5">
    <source>
        <dbReference type="PIRSR" id="PIRSR615500-1"/>
    </source>
</evidence>
<keyword evidence="2 6" id="KW-0645">Protease</keyword>
<evidence type="ECO:0000256" key="2">
    <source>
        <dbReference type="ARBA" id="ARBA00022670"/>
    </source>
</evidence>
<keyword evidence="11" id="KW-1185">Reference proteome</keyword>
<feature type="region of interest" description="Disordered" evidence="7">
    <location>
        <begin position="790"/>
        <end position="811"/>
    </location>
</feature>
<dbReference type="InterPro" id="IPR034058">
    <property type="entry name" value="TagA/B/C/D_pept_dom"/>
</dbReference>
<organism evidence="10 11">
    <name type="scientific">Pleodorina starrii</name>
    <dbReference type="NCBI Taxonomy" id="330485"/>
    <lineage>
        <taxon>Eukaryota</taxon>
        <taxon>Viridiplantae</taxon>
        <taxon>Chlorophyta</taxon>
        <taxon>core chlorophytes</taxon>
        <taxon>Chlorophyceae</taxon>
        <taxon>CS clade</taxon>
        <taxon>Chlamydomonadales</taxon>
        <taxon>Volvocaceae</taxon>
        <taxon>Pleodorina</taxon>
    </lineage>
</organism>